<dbReference type="GO" id="GO:0005737">
    <property type="term" value="C:cytoplasm"/>
    <property type="evidence" value="ECO:0007669"/>
    <property type="project" value="UniProtKB-SubCell"/>
</dbReference>
<proteinExistence type="inferred from homology"/>
<comment type="caution">
    <text evidence="8">The sequence shown here is derived from an EMBL/GenBank/DDBJ whole genome shotgun (WGS) entry which is preliminary data.</text>
</comment>
<evidence type="ECO:0000313" key="8">
    <source>
        <dbReference type="EMBL" id="KAJ2777801.1"/>
    </source>
</evidence>
<keyword evidence="9" id="KW-1185">Reference proteome</keyword>
<dbReference type="InterPro" id="IPR036390">
    <property type="entry name" value="WH_DNA-bd_sf"/>
</dbReference>
<dbReference type="PANTHER" id="PTHR14145:SF2">
    <property type="entry name" value="COP9 SIGNALOSOME COMPLEX SUBUNIT 1"/>
    <property type="match status" value="1"/>
</dbReference>
<dbReference type="InterPro" id="IPR000717">
    <property type="entry name" value="PCI_dom"/>
</dbReference>
<keyword evidence="5" id="KW-0736">Signalosome</keyword>
<comment type="subcellular location">
    <subcellularLocation>
        <location evidence="2">Cytoplasm</location>
    </subcellularLocation>
    <subcellularLocation>
        <location evidence="1">Nucleus</location>
    </subcellularLocation>
</comment>
<dbReference type="OrthoDB" id="422427at2759"/>
<dbReference type="InterPro" id="IPR019585">
    <property type="entry name" value="Rpn7/CSN1"/>
</dbReference>
<evidence type="ECO:0000256" key="5">
    <source>
        <dbReference type="ARBA" id="ARBA00022790"/>
    </source>
</evidence>
<evidence type="ECO:0000313" key="9">
    <source>
        <dbReference type="Proteomes" id="UP001140217"/>
    </source>
</evidence>
<dbReference type="Pfam" id="PF10602">
    <property type="entry name" value="RPN7"/>
    <property type="match status" value="1"/>
</dbReference>
<dbReference type="Proteomes" id="UP001140217">
    <property type="component" value="Unassembled WGS sequence"/>
</dbReference>
<reference evidence="8" key="1">
    <citation type="submission" date="2022-07" db="EMBL/GenBank/DDBJ databases">
        <title>Phylogenomic reconstructions and comparative analyses of Kickxellomycotina fungi.</title>
        <authorList>
            <person name="Reynolds N.K."/>
            <person name="Stajich J.E."/>
            <person name="Barry K."/>
            <person name="Grigoriev I.V."/>
            <person name="Crous P."/>
            <person name="Smith M.E."/>
        </authorList>
    </citation>
    <scope>NUCLEOTIDE SEQUENCE</scope>
    <source>
        <strain evidence="8">NBRC 105414</strain>
    </source>
</reference>
<dbReference type="SUPFAM" id="SSF46785">
    <property type="entry name" value="Winged helix' DNA-binding domain"/>
    <property type="match status" value="1"/>
</dbReference>
<evidence type="ECO:0000259" key="7">
    <source>
        <dbReference type="SMART" id="SM00088"/>
    </source>
</evidence>
<dbReference type="Gene3D" id="1.25.40.570">
    <property type="match status" value="1"/>
</dbReference>
<dbReference type="GO" id="GO:0008180">
    <property type="term" value="C:COP9 signalosome"/>
    <property type="evidence" value="ECO:0007669"/>
    <property type="project" value="UniProtKB-KW"/>
</dbReference>
<accession>A0A9W8H3F1</accession>
<gene>
    <name evidence="8" type="primary">GPS1</name>
    <name evidence="8" type="ORF">H4R18_004953</name>
</gene>
<keyword evidence="6" id="KW-0539">Nucleus</keyword>
<dbReference type="AlphaFoldDB" id="A0A9W8H3F1"/>
<protein>
    <submittedName>
        <fullName evidence="8">Cop9 signalosome complex subunit</fullName>
    </submittedName>
</protein>
<dbReference type="PANTHER" id="PTHR14145">
    <property type="entry name" value="26S PROTESOME SUBUNIT 6"/>
    <property type="match status" value="1"/>
</dbReference>
<evidence type="ECO:0000256" key="1">
    <source>
        <dbReference type="ARBA" id="ARBA00004123"/>
    </source>
</evidence>
<comment type="similarity">
    <text evidence="3">Belongs to the CSN1 family.</text>
</comment>
<feature type="domain" description="PCI" evidence="7">
    <location>
        <begin position="322"/>
        <end position="408"/>
    </location>
</feature>
<dbReference type="EMBL" id="JANBUL010000266">
    <property type="protein sequence ID" value="KAJ2777801.1"/>
    <property type="molecule type" value="Genomic_DNA"/>
</dbReference>
<evidence type="ECO:0000256" key="2">
    <source>
        <dbReference type="ARBA" id="ARBA00004496"/>
    </source>
</evidence>
<dbReference type="Pfam" id="PF01399">
    <property type="entry name" value="PCI"/>
    <property type="match status" value="1"/>
</dbReference>
<organism evidence="8 9">
    <name type="scientific">Coemansia javaensis</name>
    <dbReference type="NCBI Taxonomy" id="2761396"/>
    <lineage>
        <taxon>Eukaryota</taxon>
        <taxon>Fungi</taxon>
        <taxon>Fungi incertae sedis</taxon>
        <taxon>Zoopagomycota</taxon>
        <taxon>Kickxellomycotina</taxon>
        <taxon>Kickxellomycetes</taxon>
        <taxon>Kickxellales</taxon>
        <taxon>Kickxellaceae</taxon>
        <taxon>Coemansia</taxon>
    </lineage>
</organism>
<name>A0A9W8H3F1_9FUNG</name>
<evidence type="ECO:0000256" key="6">
    <source>
        <dbReference type="ARBA" id="ARBA00023242"/>
    </source>
</evidence>
<evidence type="ECO:0000256" key="4">
    <source>
        <dbReference type="ARBA" id="ARBA00022490"/>
    </source>
</evidence>
<dbReference type="InterPro" id="IPR045135">
    <property type="entry name" value="Rpn7_N"/>
</dbReference>
<dbReference type="SMART" id="SM00088">
    <property type="entry name" value="PINT"/>
    <property type="match status" value="1"/>
</dbReference>
<keyword evidence="4" id="KW-0963">Cytoplasm</keyword>
<evidence type="ECO:0000256" key="3">
    <source>
        <dbReference type="ARBA" id="ARBA00008793"/>
    </source>
</evidence>
<sequence length="442" mass="47666">MSPGTSMFEHEAAAAVAVEAPTLAGFELGEYLGEYRGAARVRRAVAAAERCPELSVAALRAALDELKRATYDTARYKRLAGQLGRLTGRAEEDEAWLAAASQAAGELSREIAARQERARKQNSKRELFRAQGEQVALLLKVGRADEAVRALQDARAFCVDVAEQAQLHVEAARVGQAMGRWLQVASAVQRAEAAVPEPAEDVAAELAAMRAQASFGDAKWAAAVAEIQALSVDRLAAAGVLAAGAVAARDFALYGTLAGLAVLDRDRVRAQLADSARFGQFLDRMPECQRLLQAFLAARYDEALQCLDRIRSFCAIDPVVAPHIAALQQKIVDNVVVLYTRPFVSVRLDAMARALCFASADALEAALVRLIEAGLIPARIDATAGFLVQRAADPRDAALQRAEEIHAAFALQCELMTARVHFLEAESGQQHHHHRGHGGRRR</sequence>